<evidence type="ECO:0000256" key="4">
    <source>
        <dbReference type="ARBA" id="ARBA00022801"/>
    </source>
</evidence>
<dbReference type="GO" id="GO:0005737">
    <property type="term" value="C:cytoplasm"/>
    <property type="evidence" value="ECO:0007669"/>
    <property type="project" value="InterPro"/>
</dbReference>
<dbReference type="Pfam" id="PF00883">
    <property type="entry name" value="Peptidase_M17"/>
    <property type="match status" value="1"/>
</dbReference>
<dbReference type="Pfam" id="PF12404">
    <property type="entry name" value="DUF3663"/>
    <property type="match status" value="1"/>
</dbReference>
<dbReference type="PANTHER" id="PTHR11963">
    <property type="entry name" value="LEUCINE AMINOPEPTIDASE-RELATED"/>
    <property type="match status" value="1"/>
</dbReference>
<evidence type="ECO:0000313" key="7">
    <source>
        <dbReference type="EMBL" id="SMQ80301.1"/>
    </source>
</evidence>
<dbReference type="PROSITE" id="PS00631">
    <property type="entry name" value="CYTOSOL_AP"/>
    <property type="match status" value="1"/>
</dbReference>
<dbReference type="GO" id="GO:0070006">
    <property type="term" value="F:metalloaminopeptidase activity"/>
    <property type="evidence" value="ECO:0007669"/>
    <property type="project" value="InterPro"/>
</dbReference>
<dbReference type="NCBIfam" id="NF003450">
    <property type="entry name" value="PRK05015.1"/>
    <property type="match status" value="1"/>
</dbReference>
<proteinExistence type="inferred from homology"/>
<dbReference type="Gene3D" id="3.40.630.10">
    <property type="entry name" value="Zn peptidases"/>
    <property type="match status" value="1"/>
</dbReference>
<gene>
    <name evidence="7" type="ORF">SAMN06297229_2073</name>
</gene>
<accession>A0A1Y6FXC8</accession>
<dbReference type="GO" id="GO:0006508">
    <property type="term" value="P:proteolysis"/>
    <property type="evidence" value="ECO:0007669"/>
    <property type="project" value="UniProtKB-KW"/>
</dbReference>
<evidence type="ECO:0000313" key="8">
    <source>
        <dbReference type="Proteomes" id="UP000194450"/>
    </source>
</evidence>
<evidence type="ECO:0000256" key="5">
    <source>
        <dbReference type="ARBA" id="ARBA00023211"/>
    </source>
</evidence>
<keyword evidence="5" id="KW-0464">Manganese</keyword>
<dbReference type="SUPFAM" id="SSF53187">
    <property type="entry name" value="Zn-dependent exopeptidases"/>
    <property type="match status" value="1"/>
</dbReference>
<dbReference type="InterPro" id="IPR011356">
    <property type="entry name" value="Leucine_aapep/pepB"/>
</dbReference>
<evidence type="ECO:0000256" key="3">
    <source>
        <dbReference type="ARBA" id="ARBA00022670"/>
    </source>
</evidence>
<dbReference type="Proteomes" id="UP000194450">
    <property type="component" value="Unassembled WGS sequence"/>
</dbReference>
<dbReference type="PRINTS" id="PR00481">
    <property type="entry name" value="LAMNOPPTDASE"/>
</dbReference>
<dbReference type="InterPro" id="IPR047620">
    <property type="entry name" value="M17_PepB-like_N"/>
</dbReference>
<dbReference type="InterPro" id="IPR000819">
    <property type="entry name" value="Peptidase_M17_C"/>
</dbReference>
<keyword evidence="2 7" id="KW-0031">Aminopeptidase</keyword>
<reference evidence="8" key="1">
    <citation type="submission" date="2017-04" db="EMBL/GenBank/DDBJ databases">
        <authorList>
            <person name="Varghese N."/>
            <person name="Submissions S."/>
        </authorList>
    </citation>
    <scope>NUCLEOTIDE SEQUENCE [LARGE SCALE GENOMIC DNA]</scope>
</reference>
<keyword evidence="8" id="KW-1185">Reference proteome</keyword>
<dbReference type="RefSeq" id="WP_086435218.1">
    <property type="nucleotide sequence ID" value="NZ_FXWH01000003.1"/>
</dbReference>
<dbReference type="AlphaFoldDB" id="A0A1Y6FXC8"/>
<evidence type="ECO:0000256" key="1">
    <source>
        <dbReference type="ARBA" id="ARBA00009528"/>
    </source>
</evidence>
<comment type="similarity">
    <text evidence="1">Belongs to the peptidase M17 family.</text>
</comment>
<keyword evidence="4" id="KW-0378">Hydrolase</keyword>
<dbReference type="CDD" id="cd00433">
    <property type="entry name" value="Peptidase_M17"/>
    <property type="match status" value="1"/>
</dbReference>
<keyword evidence="3" id="KW-0645">Protease</keyword>
<dbReference type="GO" id="GO:0030145">
    <property type="term" value="F:manganese ion binding"/>
    <property type="evidence" value="ECO:0007669"/>
    <property type="project" value="InterPro"/>
</dbReference>
<dbReference type="PANTHER" id="PTHR11963:SF20">
    <property type="entry name" value="PEPTIDASE B"/>
    <property type="match status" value="1"/>
</dbReference>
<organism evidence="7 8">
    <name type="scientific">Pseudidiomarina planktonica</name>
    <dbReference type="NCBI Taxonomy" id="1323738"/>
    <lineage>
        <taxon>Bacteria</taxon>
        <taxon>Pseudomonadati</taxon>
        <taxon>Pseudomonadota</taxon>
        <taxon>Gammaproteobacteria</taxon>
        <taxon>Alteromonadales</taxon>
        <taxon>Idiomarinaceae</taxon>
        <taxon>Pseudidiomarina</taxon>
    </lineage>
</organism>
<evidence type="ECO:0000259" key="6">
    <source>
        <dbReference type="PROSITE" id="PS00631"/>
    </source>
</evidence>
<dbReference type="EMBL" id="FXWH01000003">
    <property type="protein sequence ID" value="SMQ80301.1"/>
    <property type="molecule type" value="Genomic_DNA"/>
</dbReference>
<evidence type="ECO:0000256" key="2">
    <source>
        <dbReference type="ARBA" id="ARBA00022438"/>
    </source>
</evidence>
<name>A0A1Y6FXC8_9GAMM</name>
<dbReference type="OrthoDB" id="9809354at2"/>
<feature type="domain" description="Cytosol aminopeptidase" evidence="6">
    <location>
        <begin position="281"/>
        <end position="288"/>
    </location>
</feature>
<protein>
    <submittedName>
        <fullName evidence="7">Aminopeptidase B. Metallo peptidase. MEROPS family M17</fullName>
    </submittedName>
</protein>
<sequence length="435" mass="46356">MSRAMPVFLTTKAASSAVDSCWKPNNLLAIEQDSLHIAVGDDEAENLRRIQKAGRQIDNLGITRVSIQGQGWDIERQWALSLGFSNTHTSNEVLWHEAEPEVAEQLKQMRDTAAWTRDLINLPPAEMYPQSLADKVIQKFQQLAAGHIDVTVIKGDELLEQGWHGIHTVGRASVHEPLMLVIDYNPTGDANAEVSTALIGKGITFDSGGYSLKSSEGMLSMKCDMGGAATVSGALALAVQRGLKKRVKLILCCAENLVDGSAFKLGDVITYKNGTTVEVVNTDAEGRLVLADGLLAAEEFGAKKIIDAATLTGAAQVAVGTEYNALLSVDEALAAETLQLAEQQREGLWRLPLATFHKENCPSAFADTANSRAQKGGGAGGASNAAGFLLRFAPRQGEGWLHFDLAGAYHGSANGMWATGATALGMRTIAASLMQ</sequence>